<feature type="compositionally biased region" description="Low complexity" evidence="1">
    <location>
        <begin position="70"/>
        <end position="83"/>
    </location>
</feature>
<feature type="compositionally biased region" description="Polar residues" evidence="1">
    <location>
        <begin position="175"/>
        <end position="206"/>
    </location>
</feature>
<accession>A0ABR0LXE6</accession>
<dbReference type="EMBL" id="JAVRRA010008791">
    <property type="protein sequence ID" value="KAK5255926.1"/>
    <property type="molecule type" value="Genomic_DNA"/>
</dbReference>
<evidence type="ECO:0000256" key="1">
    <source>
        <dbReference type="SAM" id="MobiDB-lite"/>
    </source>
</evidence>
<evidence type="ECO:0000313" key="3">
    <source>
        <dbReference type="Proteomes" id="UP001357485"/>
    </source>
</evidence>
<sequence>MNSYTLPPTVYQPISRGSRATFNTIIEDEAQLIRSYFSLKKSTGPALSVSSPVSDDFPTPRATDHTVDASPISTTSSELSWSSRSDKDYDDLYDVTDDETEEVPLKCSNSVKEVLSTSTRQSRYPSIEIPPPSAWPTVWPTVEKLQKLMSSPLPPTPSAKLAISPAALEEFNGRSLQVPSTSATPSLDGSMNSDELTVSSCPSTPDVQHRSQEEDGWDLPVQLHPHALAILHNLSPDVEEIEETDRVIEVPEEAMQEMQQITGEVAHRRSLNILATSLDSEECEPISALSIPSPGGFFSSLGASARHAWCSQETGPSTSTAEQFYGVPWKSRPDQAVEHRMNASGSRSDGPVTARLVASPTEISEVSEIKTTDLTYEYNEEYFQELKATASASIDRTSRWLSAQSTCFDELRNTPSVNDLIDAAASEAIRSGCQSFSEGPISSPSKTSVHFLDVPVEKLSVSEKQGVVNDPTFYQGFQHIVNNFNGLDAFVH</sequence>
<dbReference type="Proteomes" id="UP001357485">
    <property type="component" value="Unassembled WGS sequence"/>
</dbReference>
<comment type="caution">
    <text evidence="2">The sequence shown here is derived from an EMBL/GenBank/DDBJ whole genome shotgun (WGS) entry which is preliminary data.</text>
</comment>
<name>A0ABR0LXE6_9PEZI</name>
<evidence type="ECO:0008006" key="4">
    <source>
        <dbReference type="Google" id="ProtNLM"/>
    </source>
</evidence>
<reference evidence="2 3" key="1">
    <citation type="submission" date="2023-08" db="EMBL/GenBank/DDBJ databases">
        <title>Black Yeasts Isolated from many extreme environments.</title>
        <authorList>
            <person name="Coleine C."/>
            <person name="Stajich J.E."/>
            <person name="Selbmann L."/>
        </authorList>
    </citation>
    <scope>NUCLEOTIDE SEQUENCE [LARGE SCALE GENOMIC DNA]</scope>
    <source>
        <strain evidence="2 3">CCFEE 536</strain>
    </source>
</reference>
<protein>
    <recommendedName>
        <fullName evidence="4">Protein aurora borealis</fullName>
    </recommendedName>
</protein>
<proteinExistence type="predicted"/>
<evidence type="ECO:0000313" key="2">
    <source>
        <dbReference type="EMBL" id="KAK5255926.1"/>
    </source>
</evidence>
<organism evidence="2 3">
    <name type="scientific">Cryomyces antarcticus</name>
    <dbReference type="NCBI Taxonomy" id="329879"/>
    <lineage>
        <taxon>Eukaryota</taxon>
        <taxon>Fungi</taxon>
        <taxon>Dikarya</taxon>
        <taxon>Ascomycota</taxon>
        <taxon>Pezizomycotina</taxon>
        <taxon>Dothideomycetes</taxon>
        <taxon>Dothideomycetes incertae sedis</taxon>
        <taxon>Cryomyces</taxon>
    </lineage>
</organism>
<gene>
    <name evidence="2" type="ORF">LTR16_004412</name>
</gene>
<feature type="non-terminal residue" evidence="2">
    <location>
        <position position="492"/>
    </location>
</feature>
<feature type="region of interest" description="Disordered" evidence="1">
    <location>
        <begin position="44"/>
        <end position="84"/>
    </location>
</feature>
<keyword evidence="3" id="KW-1185">Reference proteome</keyword>
<feature type="region of interest" description="Disordered" evidence="1">
    <location>
        <begin position="175"/>
        <end position="211"/>
    </location>
</feature>